<dbReference type="InterPro" id="IPR051156">
    <property type="entry name" value="Mito/Outer_Membr_Metalloprot"/>
</dbReference>
<comment type="subcellular location">
    <subcellularLocation>
        <location evidence="8">Periplasm</location>
    </subcellularLocation>
</comment>
<keyword evidence="2 8" id="KW-0479">Metal-binding</keyword>
<gene>
    <name evidence="10" type="ORF">IB286_12545</name>
</gene>
<dbReference type="AlphaFoldDB" id="A0A927GXW3"/>
<reference evidence="10" key="1">
    <citation type="submission" date="2020-09" db="EMBL/GenBank/DDBJ databases">
        <authorList>
            <person name="Yoon J.-W."/>
        </authorList>
    </citation>
    <scope>NUCLEOTIDE SEQUENCE</scope>
    <source>
        <strain evidence="10">KMU-158</strain>
    </source>
</reference>
<proteinExistence type="inferred from homology"/>
<dbReference type="SUPFAM" id="SSF48452">
    <property type="entry name" value="TPR-like"/>
    <property type="match status" value="1"/>
</dbReference>
<evidence type="ECO:0000256" key="4">
    <source>
        <dbReference type="ARBA" id="ARBA00022764"/>
    </source>
</evidence>
<organism evidence="10 11">
    <name type="scientific">Spongiibacter pelagi</name>
    <dbReference type="NCBI Taxonomy" id="2760804"/>
    <lineage>
        <taxon>Bacteria</taxon>
        <taxon>Pseudomonadati</taxon>
        <taxon>Pseudomonadota</taxon>
        <taxon>Gammaproteobacteria</taxon>
        <taxon>Cellvibrionales</taxon>
        <taxon>Spongiibacteraceae</taxon>
        <taxon>Spongiibacter</taxon>
    </lineage>
</organism>
<dbReference type="InterPro" id="IPR001915">
    <property type="entry name" value="Peptidase_M48"/>
</dbReference>
<evidence type="ECO:0000256" key="1">
    <source>
        <dbReference type="ARBA" id="ARBA00022670"/>
    </source>
</evidence>
<comment type="caution">
    <text evidence="10">The sequence shown here is derived from an EMBL/GenBank/DDBJ whole genome shotgun (WGS) entry which is preliminary data.</text>
</comment>
<dbReference type="GO" id="GO:0051603">
    <property type="term" value="P:proteolysis involved in protein catabolic process"/>
    <property type="evidence" value="ECO:0007669"/>
    <property type="project" value="TreeGrafter"/>
</dbReference>
<dbReference type="Gene3D" id="3.30.2010.10">
    <property type="entry name" value="Metalloproteases ('zincins'), catalytic domain"/>
    <property type="match status" value="1"/>
</dbReference>
<dbReference type="HAMAP" id="MF_00997">
    <property type="entry name" value="Protease_BepA"/>
    <property type="match status" value="1"/>
</dbReference>
<feature type="active site" evidence="8">
    <location>
        <position position="134"/>
    </location>
</feature>
<feature type="binding site" evidence="8">
    <location>
        <position position="199"/>
    </location>
    <ligand>
        <name>Zn(2+)</name>
        <dbReference type="ChEBI" id="CHEBI:29105"/>
        <note>catalytic</note>
    </ligand>
</feature>
<feature type="domain" description="Peptidase M48" evidence="9">
    <location>
        <begin position="71"/>
        <end position="257"/>
    </location>
</feature>
<dbReference type="PANTHER" id="PTHR22726">
    <property type="entry name" value="METALLOENDOPEPTIDASE OMA1"/>
    <property type="match status" value="1"/>
</dbReference>
<evidence type="ECO:0000256" key="3">
    <source>
        <dbReference type="ARBA" id="ARBA00022729"/>
    </source>
</evidence>
<feature type="binding site" evidence="8">
    <location>
        <position position="137"/>
    </location>
    <ligand>
        <name>Zn(2+)</name>
        <dbReference type="ChEBI" id="CHEBI:29105"/>
        <note>catalytic</note>
    </ligand>
</feature>
<keyword evidence="5 8" id="KW-0378">Hydrolase</keyword>
<dbReference type="Pfam" id="PF01435">
    <property type="entry name" value="Peptidase_M48"/>
    <property type="match status" value="1"/>
</dbReference>
<evidence type="ECO:0000313" key="10">
    <source>
        <dbReference type="EMBL" id="MBD2859834.1"/>
    </source>
</evidence>
<dbReference type="InterPro" id="IPR011990">
    <property type="entry name" value="TPR-like_helical_dom_sf"/>
</dbReference>
<dbReference type="Gene3D" id="1.25.40.10">
    <property type="entry name" value="Tetratricopeptide repeat domain"/>
    <property type="match status" value="1"/>
</dbReference>
<keyword evidence="7 8" id="KW-0482">Metalloprotease</keyword>
<evidence type="ECO:0000256" key="2">
    <source>
        <dbReference type="ARBA" id="ARBA00022723"/>
    </source>
</evidence>
<comment type="similarity">
    <text evidence="8">Belongs to the peptidase M48 family. BepA subfamily.</text>
</comment>
<dbReference type="EC" id="3.4.-.-" evidence="8"/>
<feature type="binding site" evidence="8">
    <location>
        <position position="133"/>
    </location>
    <ligand>
        <name>Zn(2+)</name>
        <dbReference type="ChEBI" id="CHEBI:29105"/>
        <note>catalytic</note>
    </ligand>
</feature>
<dbReference type="GO" id="GO:0042597">
    <property type="term" value="C:periplasmic space"/>
    <property type="evidence" value="ECO:0007669"/>
    <property type="project" value="UniProtKB-SubCell"/>
</dbReference>
<dbReference type="PANTHER" id="PTHR22726:SF1">
    <property type="entry name" value="METALLOENDOPEPTIDASE OMA1, MITOCHONDRIAL"/>
    <property type="match status" value="1"/>
</dbReference>
<dbReference type="Proteomes" id="UP000610558">
    <property type="component" value="Unassembled WGS sequence"/>
</dbReference>
<dbReference type="EMBL" id="JACXLD010000007">
    <property type="protein sequence ID" value="MBD2859834.1"/>
    <property type="molecule type" value="Genomic_DNA"/>
</dbReference>
<accession>A0A927GXW3</accession>
<evidence type="ECO:0000256" key="8">
    <source>
        <dbReference type="HAMAP-Rule" id="MF_00997"/>
    </source>
</evidence>
<comment type="function">
    <text evidence="8">Functions as both a chaperone and a metalloprotease. Maintains the integrity of the outer membrane by promoting either the assembly or the elimination of outer membrane proteins, depending on their folding state.</text>
</comment>
<feature type="chain" id="PRO_5038198159" description="Putative beta-barrel assembly-enhancing protease" evidence="8">
    <location>
        <begin position="24"/>
        <end position="479"/>
    </location>
</feature>
<keyword evidence="3 8" id="KW-0732">Signal</keyword>
<evidence type="ECO:0000313" key="11">
    <source>
        <dbReference type="Proteomes" id="UP000610558"/>
    </source>
</evidence>
<dbReference type="GO" id="GO:0016020">
    <property type="term" value="C:membrane"/>
    <property type="evidence" value="ECO:0007669"/>
    <property type="project" value="InterPro"/>
</dbReference>
<comment type="cofactor">
    <cofactor evidence="8">
        <name>Zn(2+)</name>
        <dbReference type="ChEBI" id="CHEBI:29105"/>
    </cofactor>
    <text evidence="8">Binds 1 zinc ion per subunit.</text>
</comment>
<dbReference type="GO" id="GO:0004222">
    <property type="term" value="F:metalloendopeptidase activity"/>
    <property type="evidence" value="ECO:0007669"/>
    <property type="project" value="InterPro"/>
</dbReference>
<keyword evidence="11" id="KW-1185">Reference proteome</keyword>
<evidence type="ECO:0000256" key="6">
    <source>
        <dbReference type="ARBA" id="ARBA00022833"/>
    </source>
</evidence>
<feature type="signal peptide" evidence="8">
    <location>
        <begin position="1"/>
        <end position="23"/>
    </location>
</feature>
<evidence type="ECO:0000256" key="7">
    <source>
        <dbReference type="ARBA" id="ARBA00023049"/>
    </source>
</evidence>
<sequence length="479" mass="53449" precursor="true">MNFIKPWALSLGLTLASTSASYAQSAAERLPDLGDVTASRFSAQQEFDLGRSWLKTFRAQVKTVDDPFLQDYFESLLYKLAAESELKDRRLETVIVNNPQINAFAVPGGVIGVNSGLFLYSDNEAEFAGVLAHEIAHLSQRHFTRSLDKAKESTLPTLAGLLAGIALAATTGSDAGIAAIAATQAAAQQKQLRFSREHEQEADRVGMETLSKANIDPTGIPNMFENMNAQRRYAGYEPLEFLLTHPLTDSRISDSRNRARSYPRKVYVDNLNFQLAKRRAQLLHSRNPEDLLVSWQDKTDSDVARLYGIAITQIALNKWTEAENTLAPLLKADPHRVAYVLAQAEIETGREDYPAALQRLKNELLLSPHNHPLTMALANTLEKAGFVGEADAVLTEHSQRHSTDPGVWYELAEIRGLAKNILGVHLARAEYFIQVAQFKRARMQLHYAYSLSDGKTIEQARIKQRLRDIDDIENLIKNL</sequence>
<evidence type="ECO:0000259" key="9">
    <source>
        <dbReference type="Pfam" id="PF01435"/>
    </source>
</evidence>
<keyword evidence="4 8" id="KW-0574">Periplasm</keyword>
<name>A0A927GXW3_9GAMM</name>
<evidence type="ECO:0000256" key="5">
    <source>
        <dbReference type="ARBA" id="ARBA00022801"/>
    </source>
</evidence>
<keyword evidence="1 8" id="KW-0645">Protease</keyword>
<dbReference type="InterPro" id="IPR030873">
    <property type="entry name" value="Protease_BepA"/>
</dbReference>
<protein>
    <recommendedName>
        <fullName evidence="8">Putative beta-barrel assembly-enhancing protease</fullName>
        <ecNumber evidence="8">3.4.-.-</ecNumber>
    </recommendedName>
</protein>
<feature type="active site" description="Proton donor" evidence="8">
    <location>
        <position position="203"/>
    </location>
</feature>
<dbReference type="GO" id="GO:0008270">
    <property type="term" value="F:zinc ion binding"/>
    <property type="evidence" value="ECO:0007669"/>
    <property type="project" value="UniProtKB-UniRule"/>
</dbReference>
<keyword evidence="6 8" id="KW-0862">Zinc</keyword>